<dbReference type="Proteomes" id="UP000590412">
    <property type="component" value="Unassembled WGS sequence"/>
</dbReference>
<sequence>MDFCFFLIGFQDYNNELSDVGHIPCYCGRCHNQSAFAVRTISAVTLFFIPVLPYSFSKRLVCNICGNTGDLDDMGINQLRNGQPVAIAG</sequence>
<evidence type="ECO:0000313" key="2">
    <source>
        <dbReference type="Proteomes" id="UP000590412"/>
    </source>
</evidence>
<dbReference type="EMBL" id="JABWAB010000003">
    <property type="protein sequence ID" value="KAF6057113.1"/>
    <property type="molecule type" value="Genomic_DNA"/>
</dbReference>
<proteinExistence type="predicted"/>
<dbReference type="PANTHER" id="PTHR28139">
    <property type="entry name" value="UPF0768 PROTEIN YBL029C-A"/>
    <property type="match status" value="1"/>
</dbReference>
<comment type="caution">
    <text evidence="1">The sequence shown here is derived from an EMBL/GenBank/DDBJ whole genome shotgun (WGS) entry which is preliminary data.</text>
</comment>
<gene>
    <name evidence="1" type="ORF">FOB60_001668</name>
</gene>
<dbReference type="PANTHER" id="PTHR28139:SF1">
    <property type="entry name" value="UPF0768 PROTEIN YBL029C-A"/>
    <property type="match status" value="1"/>
</dbReference>
<evidence type="ECO:0000313" key="1">
    <source>
        <dbReference type="EMBL" id="KAF6057113.1"/>
    </source>
</evidence>
<name>A0A8X7TCC9_CANPA</name>
<dbReference type="OrthoDB" id="5545479at2759"/>
<protein>
    <recommendedName>
        <fullName evidence="3">Zinc-ribbon 15 domain-containing protein</fullName>
    </recommendedName>
</protein>
<reference evidence="1" key="1">
    <citation type="submission" date="2020-03" db="EMBL/GenBank/DDBJ databases">
        <title>FDA dAtabase for Regulatory Grade micrObial Sequences (FDA-ARGOS): Supporting development and validation of Infectious Disease Dx tests.</title>
        <authorList>
            <person name="Campos J."/>
            <person name="Goldberg B."/>
            <person name="Tallon L."/>
            <person name="Sadzewicz L."/>
            <person name="Vavikolanu K."/>
            <person name="Mehta A."/>
            <person name="Aluvathingal J."/>
            <person name="Nadendla S."/>
            <person name="Nandy P."/>
            <person name="Geyer C."/>
            <person name="Yan Y."/>
            <person name="Sichtig H."/>
        </authorList>
    </citation>
    <scope>NUCLEOTIDE SEQUENCE [LARGE SCALE GENOMIC DNA]</scope>
    <source>
        <strain evidence="1">FDAARGOS_652</strain>
    </source>
</reference>
<accession>A0A8X7TCC9</accession>
<evidence type="ECO:0008006" key="3">
    <source>
        <dbReference type="Google" id="ProtNLM"/>
    </source>
</evidence>
<dbReference type="AlphaFoldDB" id="A0A8X7TCC9"/>
<organism evidence="1 2">
    <name type="scientific">Candida parapsilosis</name>
    <name type="common">Yeast</name>
    <dbReference type="NCBI Taxonomy" id="5480"/>
    <lineage>
        <taxon>Eukaryota</taxon>
        <taxon>Fungi</taxon>
        <taxon>Dikarya</taxon>
        <taxon>Ascomycota</taxon>
        <taxon>Saccharomycotina</taxon>
        <taxon>Pichiomycetes</taxon>
        <taxon>Debaryomycetaceae</taxon>
        <taxon>Candida/Lodderomyces clade</taxon>
        <taxon>Candida</taxon>
    </lineage>
</organism>